<evidence type="ECO:0000256" key="5">
    <source>
        <dbReference type="ARBA" id="ARBA00022970"/>
    </source>
</evidence>
<dbReference type="PANTHER" id="PTHR45772:SF3">
    <property type="entry name" value="ABC TRANSPORTER ATP-BINDING PROTEIN"/>
    <property type="match status" value="1"/>
</dbReference>
<dbReference type="PROSITE" id="PS50893">
    <property type="entry name" value="ABC_TRANSPORTER_2"/>
    <property type="match status" value="1"/>
</dbReference>
<keyword evidence="5" id="KW-0029">Amino-acid transport</keyword>
<organism evidence="9 10">
    <name type="scientific">Natronomonas salsuginis</name>
    <dbReference type="NCBI Taxonomy" id="2217661"/>
    <lineage>
        <taxon>Archaea</taxon>
        <taxon>Methanobacteriati</taxon>
        <taxon>Methanobacteriota</taxon>
        <taxon>Stenosarchaea group</taxon>
        <taxon>Halobacteria</taxon>
        <taxon>Halobacteriales</taxon>
        <taxon>Natronomonadaceae</taxon>
        <taxon>Natronomonas</taxon>
    </lineage>
</organism>
<evidence type="ECO:0000313" key="9">
    <source>
        <dbReference type="EMBL" id="TKR26195.1"/>
    </source>
</evidence>
<evidence type="ECO:0000256" key="1">
    <source>
        <dbReference type="ARBA" id="ARBA00005417"/>
    </source>
</evidence>
<dbReference type="AlphaFoldDB" id="A0A4U5JC50"/>
<evidence type="ECO:0000313" key="10">
    <source>
        <dbReference type="Proteomes" id="UP000308037"/>
    </source>
</evidence>
<dbReference type="GO" id="GO:0006865">
    <property type="term" value="P:amino acid transport"/>
    <property type="evidence" value="ECO:0007669"/>
    <property type="project" value="UniProtKB-KW"/>
</dbReference>
<evidence type="ECO:0000256" key="3">
    <source>
        <dbReference type="ARBA" id="ARBA00022741"/>
    </source>
</evidence>
<keyword evidence="3" id="KW-0547">Nucleotide-binding</keyword>
<sequence length="249" mass="27164">MSAVLRTEGLTKEFGGLTAVEDVDFELEENELHCIIGPNGAGKTTFFNLITGGLEPTEGSVYLSGEDIVGKEPREIVDQGLARSFQISQLFNGLTVMENIRLALLGARERGSIFKFLFSNIESDEELKAEAYDIVERVRLGEEADKEVSSLAHGKKRNLEIGVALSTGADVLLLDEPAAGLTTAETEELMDLIREIGKDRTILLVEHDMNLVMGLAETITVLHNGRVLAQGSPDTIRSDETVKEVYLGE</sequence>
<evidence type="ECO:0000256" key="6">
    <source>
        <dbReference type="ARBA" id="ARBA00056071"/>
    </source>
</evidence>
<dbReference type="PANTHER" id="PTHR45772">
    <property type="entry name" value="CONSERVED COMPONENT OF ABC TRANSPORTER FOR NATURAL AMINO ACIDS-RELATED"/>
    <property type="match status" value="1"/>
</dbReference>
<dbReference type="InterPro" id="IPR032823">
    <property type="entry name" value="BCA_ABC_TP_C"/>
</dbReference>
<dbReference type="Pfam" id="PF12399">
    <property type="entry name" value="BCA_ABC_TP_C"/>
    <property type="match status" value="1"/>
</dbReference>
<dbReference type="InterPro" id="IPR003593">
    <property type="entry name" value="AAA+_ATPase"/>
</dbReference>
<dbReference type="InterPro" id="IPR003439">
    <property type="entry name" value="ABC_transporter-like_ATP-bd"/>
</dbReference>
<evidence type="ECO:0000259" key="8">
    <source>
        <dbReference type="PROSITE" id="PS50893"/>
    </source>
</evidence>
<dbReference type="InterPro" id="IPR051120">
    <property type="entry name" value="ABC_AA/LPS_Transport"/>
</dbReference>
<dbReference type="GO" id="GO:0016887">
    <property type="term" value="F:ATP hydrolysis activity"/>
    <property type="evidence" value="ECO:0007669"/>
    <property type="project" value="InterPro"/>
</dbReference>
<name>A0A4U5JC50_9EURY</name>
<dbReference type="RefSeq" id="WP_137276111.1">
    <property type="nucleotide sequence ID" value="NZ_QKNX01000002.1"/>
</dbReference>
<dbReference type="InterPro" id="IPR027417">
    <property type="entry name" value="P-loop_NTPase"/>
</dbReference>
<dbReference type="OrthoDB" id="44250at2157"/>
<reference evidence="9 10" key="1">
    <citation type="submission" date="2019-04" db="EMBL/GenBank/DDBJ databases">
        <title>Natronomonas sp. F20-122 a newhaloarchaeon isolated from a saline saltern of Isla Bacuta, Huelva, Spain.</title>
        <authorList>
            <person name="Duran-Viseras A."/>
            <person name="Sanchez-Porro C."/>
            <person name="Ventosa A."/>
        </authorList>
    </citation>
    <scope>NUCLEOTIDE SEQUENCE [LARGE SCALE GENOMIC DNA]</scope>
    <source>
        <strain evidence="9 10">F20-122</strain>
    </source>
</reference>
<comment type="function">
    <text evidence="6">Probable component of a branched-chain amino-acid transport system.</text>
</comment>
<accession>A0A4U5JC50</accession>
<dbReference type="EMBL" id="QKNX01000002">
    <property type="protein sequence ID" value="TKR26195.1"/>
    <property type="molecule type" value="Genomic_DNA"/>
</dbReference>
<comment type="similarity">
    <text evidence="1">Belongs to the ABC transporter superfamily.</text>
</comment>
<gene>
    <name evidence="9" type="ORF">DM868_06790</name>
</gene>
<comment type="caution">
    <text evidence="9">The sequence shown here is derived from an EMBL/GenBank/DDBJ whole genome shotgun (WGS) entry which is preliminary data.</text>
</comment>
<dbReference type="GO" id="GO:0005886">
    <property type="term" value="C:plasma membrane"/>
    <property type="evidence" value="ECO:0007669"/>
    <property type="project" value="TreeGrafter"/>
</dbReference>
<keyword evidence="2" id="KW-0813">Transport</keyword>
<dbReference type="SUPFAM" id="SSF52540">
    <property type="entry name" value="P-loop containing nucleoside triphosphate hydrolases"/>
    <property type="match status" value="1"/>
</dbReference>
<evidence type="ECO:0000256" key="2">
    <source>
        <dbReference type="ARBA" id="ARBA00022448"/>
    </source>
</evidence>
<feature type="domain" description="ABC transporter" evidence="8">
    <location>
        <begin position="5"/>
        <end position="249"/>
    </location>
</feature>
<evidence type="ECO:0000256" key="7">
    <source>
        <dbReference type="ARBA" id="ARBA00072811"/>
    </source>
</evidence>
<dbReference type="Pfam" id="PF00005">
    <property type="entry name" value="ABC_tran"/>
    <property type="match status" value="1"/>
</dbReference>
<dbReference type="GO" id="GO:0005524">
    <property type="term" value="F:ATP binding"/>
    <property type="evidence" value="ECO:0007669"/>
    <property type="project" value="UniProtKB-KW"/>
</dbReference>
<dbReference type="CDD" id="cd03219">
    <property type="entry name" value="ABC_Mj1267_LivG_branched"/>
    <property type="match status" value="1"/>
</dbReference>
<keyword evidence="4 9" id="KW-0067">ATP-binding</keyword>
<proteinExistence type="inferred from homology"/>
<evidence type="ECO:0000256" key="4">
    <source>
        <dbReference type="ARBA" id="ARBA00022840"/>
    </source>
</evidence>
<keyword evidence="10" id="KW-1185">Reference proteome</keyword>
<dbReference type="SMART" id="SM00382">
    <property type="entry name" value="AAA"/>
    <property type="match status" value="1"/>
</dbReference>
<protein>
    <recommendedName>
        <fullName evidence="7">Probable branched-chain amino acid transport ATP-binding protein LivG</fullName>
    </recommendedName>
</protein>
<dbReference type="Proteomes" id="UP000308037">
    <property type="component" value="Unassembled WGS sequence"/>
</dbReference>
<dbReference type="Gene3D" id="3.40.50.300">
    <property type="entry name" value="P-loop containing nucleotide triphosphate hydrolases"/>
    <property type="match status" value="1"/>
</dbReference>
<dbReference type="FunFam" id="3.40.50.300:FF:000421">
    <property type="entry name" value="Branched-chain amino acid ABC transporter ATP-binding protein"/>
    <property type="match status" value="1"/>
</dbReference>